<dbReference type="PANTHER" id="PTHR39419">
    <property type="entry name" value="SLL0814 PROTEIN"/>
    <property type="match status" value="1"/>
</dbReference>
<name>A0ABD5VN93_9EURY</name>
<dbReference type="EMBL" id="JBHSXN010000006">
    <property type="protein sequence ID" value="MFC6955526.1"/>
    <property type="molecule type" value="Genomic_DNA"/>
</dbReference>
<evidence type="ECO:0000313" key="4">
    <source>
        <dbReference type="Proteomes" id="UP001596395"/>
    </source>
</evidence>
<feature type="compositionally biased region" description="Polar residues" evidence="1">
    <location>
        <begin position="1"/>
        <end position="15"/>
    </location>
</feature>
<reference evidence="3 4" key="1">
    <citation type="journal article" date="2019" name="Int. J. Syst. Evol. Microbiol.">
        <title>The Global Catalogue of Microorganisms (GCM) 10K type strain sequencing project: providing services to taxonomists for standard genome sequencing and annotation.</title>
        <authorList>
            <consortium name="The Broad Institute Genomics Platform"/>
            <consortium name="The Broad Institute Genome Sequencing Center for Infectious Disease"/>
            <person name="Wu L."/>
            <person name="Ma J."/>
        </authorList>
    </citation>
    <scope>NUCLEOTIDE SEQUENCE [LARGE SCALE GENOMIC DNA]</scope>
    <source>
        <strain evidence="3 4">GX26</strain>
    </source>
</reference>
<keyword evidence="2" id="KW-0472">Membrane</keyword>
<feature type="transmembrane region" description="Helical" evidence="2">
    <location>
        <begin position="43"/>
        <end position="65"/>
    </location>
</feature>
<feature type="transmembrane region" description="Helical" evidence="2">
    <location>
        <begin position="275"/>
        <end position="292"/>
    </location>
</feature>
<evidence type="ECO:0000256" key="1">
    <source>
        <dbReference type="SAM" id="MobiDB-lite"/>
    </source>
</evidence>
<feature type="transmembrane region" description="Helical" evidence="2">
    <location>
        <begin position="71"/>
        <end position="90"/>
    </location>
</feature>
<evidence type="ECO:0000256" key="2">
    <source>
        <dbReference type="SAM" id="Phobius"/>
    </source>
</evidence>
<organism evidence="3 4">
    <name type="scientific">Halorubellus litoreus</name>
    <dbReference type="NCBI Taxonomy" id="755308"/>
    <lineage>
        <taxon>Archaea</taxon>
        <taxon>Methanobacteriati</taxon>
        <taxon>Methanobacteriota</taxon>
        <taxon>Stenosarchaea group</taxon>
        <taxon>Halobacteria</taxon>
        <taxon>Halobacteriales</taxon>
        <taxon>Halorubellaceae</taxon>
        <taxon>Halorubellus</taxon>
    </lineage>
</organism>
<feature type="transmembrane region" description="Helical" evidence="2">
    <location>
        <begin position="102"/>
        <end position="120"/>
    </location>
</feature>
<dbReference type="NCBIfam" id="TIGR03460">
    <property type="entry name" value="crt_membr_arch"/>
    <property type="match status" value="1"/>
</dbReference>
<sequence length="310" mass="33307">MASEDTPTADQQESRSLADATRTPSGREQVQARLDELVREHRFTIAVVFPLVGAVSLVASAEGWYPDPLSFLAYNPFFVLFGVLVMRLPLIAGVGPLIDRKAGVALALLTVYAYGIEYIGTTTGWPYGAFEYTVPLGPMLAGVIPVALPVFFFPLVLNAYLLTLLLLGDRADSTPVRLAATVAAVLATDLVLDPGAVAVEFWAYECAATASCGYYGVPWSNYGGWVLSATVAVLAFDQGLDRTGLKERLRDCEFMLDDLVSFVLLWGGINALYGNWIPVAIAAALGVGLLTTDRFDFAVGDSALVRAVRR</sequence>
<accession>A0ABD5VN93</accession>
<dbReference type="PANTHER" id="PTHR39419:SF1">
    <property type="entry name" value="SLL0814 PROTEIN"/>
    <property type="match status" value="1"/>
</dbReference>
<keyword evidence="3" id="KW-0456">Lyase</keyword>
<evidence type="ECO:0000313" key="3">
    <source>
        <dbReference type="EMBL" id="MFC6955526.1"/>
    </source>
</evidence>
<dbReference type="InterPro" id="IPR053540">
    <property type="entry name" value="BABR_hydratase"/>
</dbReference>
<dbReference type="NCBIfam" id="NF041333">
    <property type="entry name" value="CruF_Halo"/>
    <property type="match status" value="1"/>
</dbReference>
<protein>
    <submittedName>
        <fullName evidence="3">Bisanhydrobacterioruberin hydratase</fullName>
        <ecNumber evidence="3">4.2.1.161</ecNumber>
    </submittedName>
</protein>
<dbReference type="Pfam" id="PF04240">
    <property type="entry name" value="Caroten_synth"/>
    <property type="match status" value="1"/>
</dbReference>
<proteinExistence type="predicted"/>
<feature type="transmembrane region" description="Helical" evidence="2">
    <location>
        <begin position="222"/>
        <end position="240"/>
    </location>
</feature>
<dbReference type="Proteomes" id="UP001596395">
    <property type="component" value="Unassembled WGS sequence"/>
</dbReference>
<dbReference type="EC" id="4.2.1.161" evidence="3"/>
<feature type="transmembrane region" description="Helical" evidence="2">
    <location>
        <begin position="140"/>
        <end position="166"/>
    </location>
</feature>
<gene>
    <name evidence="3" type="primary">cruF</name>
    <name evidence="3" type="ORF">ACFQGB_21915</name>
</gene>
<keyword evidence="2" id="KW-0812">Transmembrane</keyword>
<keyword evidence="2" id="KW-1133">Transmembrane helix</keyword>
<keyword evidence="4" id="KW-1185">Reference proteome</keyword>
<dbReference type="InterPro" id="IPR017823">
    <property type="entry name" value="CruF"/>
</dbReference>
<dbReference type="RefSeq" id="WP_336352444.1">
    <property type="nucleotide sequence ID" value="NZ_JAZAQL010000006.1"/>
</dbReference>
<dbReference type="AlphaFoldDB" id="A0ABD5VN93"/>
<dbReference type="InterPro" id="IPR007354">
    <property type="entry name" value="CruF-like"/>
</dbReference>
<feature type="region of interest" description="Disordered" evidence="1">
    <location>
        <begin position="1"/>
        <end position="27"/>
    </location>
</feature>
<comment type="caution">
    <text evidence="3">The sequence shown here is derived from an EMBL/GenBank/DDBJ whole genome shotgun (WGS) entry which is preliminary data.</text>
</comment>
<dbReference type="GO" id="GO:0016829">
    <property type="term" value="F:lyase activity"/>
    <property type="evidence" value="ECO:0007669"/>
    <property type="project" value="UniProtKB-KW"/>
</dbReference>